<organism evidence="1 2">
    <name type="scientific">Salmonella enterica subsp. enterica serovar Uganda str. R8-3404</name>
    <dbReference type="NCBI Taxonomy" id="913083"/>
    <lineage>
        <taxon>Bacteria</taxon>
        <taxon>Pseudomonadati</taxon>
        <taxon>Pseudomonadota</taxon>
        <taxon>Gammaproteobacteria</taxon>
        <taxon>Enterobacterales</taxon>
        <taxon>Enterobacteriaceae</taxon>
        <taxon>Salmonella</taxon>
    </lineage>
</organism>
<proteinExistence type="predicted"/>
<evidence type="ECO:0000313" key="1">
    <source>
        <dbReference type="EMBL" id="EHC87422.1"/>
    </source>
</evidence>
<name>A0A6C8GXI8_SALET</name>
<evidence type="ECO:0000313" key="2">
    <source>
        <dbReference type="Proteomes" id="UP000003915"/>
    </source>
</evidence>
<reference evidence="1 2" key="1">
    <citation type="journal article" date="2011" name="BMC Genomics">
        <title>Genome sequencing reveals diversification of virulence factor content and possible host adaptation in distinct subpopulations of Salmonella enterica.</title>
        <authorList>
            <person name="den Bakker H.C."/>
            <person name="Moreno Switt A.I."/>
            <person name="Govoni G."/>
            <person name="Cummings C.A."/>
            <person name="Ranieri M.L."/>
            <person name="Degoricija L."/>
            <person name="Hoelzer K."/>
            <person name="Rodriguez-Rivera L.D."/>
            <person name="Brown S."/>
            <person name="Bolchacova E."/>
            <person name="Furtado M.R."/>
            <person name="Wiedmann M."/>
        </authorList>
    </citation>
    <scope>NUCLEOTIDE SEQUENCE [LARGE SCALE GENOMIC DNA]</scope>
    <source>
        <strain evidence="1 2">R8-3404</strain>
    </source>
</reference>
<protein>
    <submittedName>
        <fullName evidence="1">Uncharacterized protein</fullName>
    </submittedName>
</protein>
<dbReference type="EMBL" id="AFCV01001150">
    <property type="protein sequence ID" value="EHC87422.1"/>
    <property type="molecule type" value="Genomic_DNA"/>
</dbReference>
<dbReference type="Proteomes" id="UP000003915">
    <property type="component" value="Unassembled WGS sequence"/>
</dbReference>
<sequence length="30" mass="3376">MKILRISVLERIKVCFTESIQTQIAAAEAL</sequence>
<comment type="caution">
    <text evidence="1">The sequence shown here is derived from an EMBL/GenBank/DDBJ whole genome shotgun (WGS) entry which is preliminary data.</text>
</comment>
<gene>
    <name evidence="1" type="ORF">LTSEUGA_4605</name>
</gene>
<dbReference type="AlphaFoldDB" id="A0A6C8GXI8"/>
<accession>A0A6C8GXI8</accession>